<reference evidence="2" key="2">
    <citation type="submission" date="2023-06" db="EMBL/GenBank/DDBJ databases">
        <authorList>
            <person name="Ma L."/>
            <person name="Liu K.-W."/>
            <person name="Li Z."/>
            <person name="Hsiao Y.-Y."/>
            <person name="Qi Y."/>
            <person name="Fu T."/>
            <person name="Tang G."/>
            <person name="Zhang D."/>
            <person name="Sun W.-H."/>
            <person name="Liu D.-K."/>
            <person name="Li Y."/>
            <person name="Chen G.-Z."/>
            <person name="Liu X.-D."/>
            <person name="Liao X.-Y."/>
            <person name="Jiang Y.-T."/>
            <person name="Yu X."/>
            <person name="Hao Y."/>
            <person name="Huang J."/>
            <person name="Zhao X.-W."/>
            <person name="Ke S."/>
            <person name="Chen Y.-Y."/>
            <person name="Wu W.-L."/>
            <person name="Hsu J.-L."/>
            <person name="Lin Y.-F."/>
            <person name="Huang M.-D."/>
            <person name="Li C.-Y."/>
            <person name="Huang L."/>
            <person name="Wang Z.-W."/>
            <person name="Zhao X."/>
            <person name="Zhong W.-Y."/>
            <person name="Peng D.-H."/>
            <person name="Ahmad S."/>
            <person name="Lan S."/>
            <person name="Zhang J.-S."/>
            <person name="Tsai W.-C."/>
            <person name="Van De Peer Y."/>
            <person name="Liu Z.-J."/>
        </authorList>
    </citation>
    <scope>NUCLEOTIDE SEQUENCE</scope>
    <source>
        <strain evidence="2">CP</strain>
        <tissue evidence="2">Leaves</tissue>
    </source>
</reference>
<protein>
    <recommendedName>
        <fullName evidence="1">DUF4220 domain-containing protein</fullName>
    </recommendedName>
</protein>
<keyword evidence="3" id="KW-1185">Reference proteome</keyword>
<accession>A0AAV9DG31</accession>
<dbReference type="Proteomes" id="UP001180020">
    <property type="component" value="Unassembled WGS sequence"/>
</dbReference>
<dbReference type="EMBL" id="JAUJYO010000013">
    <property type="protein sequence ID" value="KAK1300175.1"/>
    <property type="molecule type" value="Genomic_DNA"/>
</dbReference>
<comment type="caution">
    <text evidence="2">The sequence shown here is derived from an EMBL/GenBank/DDBJ whole genome shotgun (WGS) entry which is preliminary data.</text>
</comment>
<organism evidence="2 3">
    <name type="scientific">Acorus calamus</name>
    <name type="common">Sweet flag</name>
    <dbReference type="NCBI Taxonomy" id="4465"/>
    <lineage>
        <taxon>Eukaryota</taxon>
        <taxon>Viridiplantae</taxon>
        <taxon>Streptophyta</taxon>
        <taxon>Embryophyta</taxon>
        <taxon>Tracheophyta</taxon>
        <taxon>Spermatophyta</taxon>
        <taxon>Magnoliopsida</taxon>
        <taxon>Liliopsida</taxon>
        <taxon>Acoraceae</taxon>
        <taxon>Acorus</taxon>
    </lineage>
</organism>
<gene>
    <name evidence="2" type="ORF">QJS10_CPB13g00874</name>
</gene>
<evidence type="ECO:0000313" key="2">
    <source>
        <dbReference type="EMBL" id="KAK1300175.1"/>
    </source>
</evidence>
<dbReference type="AlphaFoldDB" id="A0AAV9DG31"/>
<reference evidence="2" key="1">
    <citation type="journal article" date="2023" name="Nat. Commun.">
        <title>Diploid and tetraploid genomes of Acorus and the evolution of monocots.</title>
        <authorList>
            <person name="Ma L."/>
            <person name="Liu K.W."/>
            <person name="Li Z."/>
            <person name="Hsiao Y.Y."/>
            <person name="Qi Y."/>
            <person name="Fu T."/>
            <person name="Tang G.D."/>
            <person name="Zhang D."/>
            <person name="Sun W.H."/>
            <person name="Liu D.K."/>
            <person name="Li Y."/>
            <person name="Chen G.Z."/>
            <person name="Liu X.D."/>
            <person name="Liao X.Y."/>
            <person name="Jiang Y.T."/>
            <person name="Yu X."/>
            <person name="Hao Y."/>
            <person name="Huang J."/>
            <person name="Zhao X.W."/>
            <person name="Ke S."/>
            <person name="Chen Y.Y."/>
            <person name="Wu W.L."/>
            <person name="Hsu J.L."/>
            <person name="Lin Y.F."/>
            <person name="Huang M.D."/>
            <person name="Li C.Y."/>
            <person name="Huang L."/>
            <person name="Wang Z.W."/>
            <person name="Zhao X."/>
            <person name="Zhong W.Y."/>
            <person name="Peng D.H."/>
            <person name="Ahmad S."/>
            <person name="Lan S."/>
            <person name="Zhang J.S."/>
            <person name="Tsai W.C."/>
            <person name="Van de Peer Y."/>
            <person name="Liu Z.J."/>
        </authorList>
    </citation>
    <scope>NUCLEOTIDE SEQUENCE</scope>
    <source>
        <strain evidence="2">CP</strain>
    </source>
</reference>
<dbReference type="Pfam" id="PF13968">
    <property type="entry name" value="DUF4220"/>
    <property type="match status" value="1"/>
</dbReference>
<evidence type="ECO:0000313" key="3">
    <source>
        <dbReference type="Proteomes" id="UP001180020"/>
    </source>
</evidence>
<feature type="domain" description="DUF4220" evidence="1">
    <location>
        <begin position="21"/>
        <end position="90"/>
    </location>
</feature>
<dbReference type="PANTHER" id="PTHR31325">
    <property type="entry name" value="OS01G0798800 PROTEIN-RELATED"/>
    <property type="match status" value="1"/>
</dbReference>
<sequence>MREAITGRRSWVLRIGRTVIDESEILPEAHKLYNTFQRLIVDQILSSHDRNKSKSFFMKLTVKQAFKVIEIELSLIYEALYTKALLVYTPEEGLVGEDMQNVRGQLKSQTPYK</sequence>
<proteinExistence type="predicted"/>
<name>A0AAV9DG31_ACOCL</name>
<dbReference type="InterPro" id="IPR025315">
    <property type="entry name" value="DUF4220"/>
</dbReference>
<evidence type="ECO:0000259" key="1">
    <source>
        <dbReference type="Pfam" id="PF13968"/>
    </source>
</evidence>